<sequence length="91" mass="10393">ANTMSAKNHMRYMGPLIVLRRNHGGAYIVAELDGTVWHTPVGAFRIVPYMAREHLPLPNLEDFLDISTEELQRLERSPEAEEPDFDIESTD</sequence>
<evidence type="ECO:0000313" key="2">
    <source>
        <dbReference type="EMBL" id="KAJ3982976.1"/>
    </source>
</evidence>
<organism evidence="2 3">
    <name type="scientific">Lentinula detonsa</name>
    <dbReference type="NCBI Taxonomy" id="2804962"/>
    <lineage>
        <taxon>Eukaryota</taxon>
        <taxon>Fungi</taxon>
        <taxon>Dikarya</taxon>
        <taxon>Basidiomycota</taxon>
        <taxon>Agaricomycotina</taxon>
        <taxon>Agaricomycetes</taxon>
        <taxon>Agaricomycetidae</taxon>
        <taxon>Agaricales</taxon>
        <taxon>Marasmiineae</taxon>
        <taxon>Omphalotaceae</taxon>
        <taxon>Lentinula</taxon>
    </lineage>
</organism>
<accession>A0AA38URV1</accession>
<evidence type="ECO:0000313" key="3">
    <source>
        <dbReference type="Proteomes" id="UP001163850"/>
    </source>
</evidence>
<feature type="non-terminal residue" evidence="2">
    <location>
        <position position="1"/>
    </location>
</feature>
<dbReference type="AlphaFoldDB" id="A0AA38URV1"/>
<proteinExistence type="predicted"/>
<comment type="caution">
    <text evidence="2">The sequence shown here is derived from an EMBL/GenBank/DDBJ whole genome shotgun (WGS) entry which is preliminary data.</text>
</comment>
<gene>
    <name evidence="2" type="ORF">F5890DRAFT_1414624</name>
</gene>
<name>A0AA38URV1_9AGAR</name>
<feature type="compositionally biased region" description="Acidic residues" evidence="1">
    <location>
        <begin position="80"/>
        <end position="91"/>
    </location>
</feature>
<dbReference type="EMBL" id="MU802039">
    <property type="protein sequence ID" value="KAJ3982976.1"/>
    <property type="molecule type" value="Genomic_DNA"/>
</dbReference>
<reference evidence="2" key="1">
    <citation type="submission" date="2022-08" db="EMBL/GenBank/DDBJ databases">
        <authorList>
            <consortium name="DOE Joint Genome Institute"/>
            <person name="Min B."/>
            <person name="Riley R."/>
            <person name="Sierra-Patev S."/>
            <person name="Naranjo-Ortiz M."/>
            <person name="Looney B."/>
            <person name="Konkel Z."/>
            <person name="Slot J.C."/>
            <person name="Sakamoto Y."/>
            <person name="Steenwyk J.L."/>
            <person name="Rokas A."/>
            <person name="Carro J."/>
            <person name="Camarero S."/>
            <person name="Ferreira P."/>
            <person name="Molpeceres G."/>
            <person name="Ruiz-Duenas F.J."/>
            <person name="Serrano A."/>
            <person name="Henrissat B."/>
            <person name="Drula E."/>
            <person name="Hughes K.W."/>
            <person name="Mata J.L."/>
            <person name="Ishikawa N.K."/>
            <person name="Vargas-Isla R."/>
            <person name="Ushijima S."/>
            <person name="Smith C.A."/>
            <person name="Ahrendt S."/>
            <person name="Andreopoulos W."/>
            <person name="He G."/>
            <person name="Labutti K."/>
            <person name="Lipzen A."/>
            <person name="Ng V."/>
            <person name="Sandor L."/>
            <person name="Barry K."/>
            <person name="Martinez A.T."/>
            <person name="Xiao Y."/>
            <person name="Gibbons J.G."/>
            <person name="Terashima K."/>
            <person name="Hibbett D.S."/>
            <person name="Grigoriev I.V."/>
        </authorList>
    </citation>
    <scope>NUCLEOTIDE SEQUENCE</scope>
    <source>
        <strain evidence="2">TFB7829</strain>
    </source>
</reference>
<protein>
    <submittedName>
        <fullName evidence="2">Uncharacterized protein</fullName>
    </submittedName>
</protein>
<dbReference type="Proteomes" id="UP001163850">
    <property type="component" value="Unassembled WGS sequence"/>
</dbReference>
<feature type="region of interest" description="Disordered" evidence="1">
    <location>
        <begin position="72"/>
        <end position="91"/>
    </location>
</feature>
<evidence type="ECO:0000256" key="1">
    <source>
        <dbReference type="SAM" id="MobiDB-lite"/>
    </source>
</evidence>